<feature type="transmembrane region" description="Helical" evidence="11">
    <location>
        <begin position="356"/>
        <end position="380"/>
    </location>
</feature>
<evidence type="ECO:0000256" key="3">
    <source>
        <dbReference type="ARBA" id="ARBA00022692"/>
    </source>
</evidence>
<feature type="transmembrane region" description="Helical" evidence="11">
    <location>
        <begin position="118"/>
        <end position="142"/>
    </location>
</feature>
<dbReference type="Pfam" id="PF00001">
    <property type="entry name" value="7tm_1"/>
    <property type="match status" value="1"/>
</dbReference>
<dbReference type="PANTHER" id="PTHR24235">
    <property type="entry name" value="NEUROPEPTIDE Y RECEPTOR"/>
    <property type="match status" value="1"/>
</dbReference>
<dbReference type="PANTHER" id="PTHR24235:SF12">
    <property type="entry name" value="G-PROTEIN COUPLED RECEPTORS FAMILY 1 PROFILE DOMAIN-CONTAINING PROTEIN"/>
    <property type="match status" value="1"/>
</dbReference>
<organism evidence="13 14">
    <name type="scientific">Cloeon dipterum</name>
    <dbReference type="NCBI Taxonomy" id="197152"/>
    <lineage>
        <taxon>Eukaryota</taxon>
        <taxon>Metazoa</taxon>
        <taxon>Ecdysozoa</taxon>
        <taxon>Arthropoda</taxon>
        <taxon>Hexapoda</taxon>
        <taxon>Insecta</taxon>
        <taxon>Pterygota</taxon>
        <taxon>Palaeoptera</taxon>
        <taxon>Ephemeroptera</taxon>
        <taxon>Pisciforma</taxon>
        <taxon>Baetidae</taxon>
        <taxon>Cloeon</taxon>
    </lineage>
</organism>
<keyword evidence="3 9" id="KW-0812">Transmembrane</keyword>
<keyword evidence="8 9" id="KW-0807">Transducer</keyword>
<comment type="similarity">
    <text evidence="2 9">Belongs to the G-protein coupled receptor 1 family.</text>
</comment>
<feature type="transmembrane region" description="Helical" evidence="11">
    <location>
        <begin position="82"/>
        <end position="106"/>
    </location>
</feature>
<feature type="compositionally biased region" description="Low complexity" evidence="10">
    <location>
        <begin position="466"/>
        <end position="476"/>
    </location>
</feature>
<protein>
    <recommendedName>
        <fullName evidence="12">G-protein coupled receptors family 1 profile domain-containing protein</fullName>
    </recommendedName>
</protein>
<dbReference type="GO" id="GO:0016020">
    <property type="term" value="C:membrane"/>
    <property type="evidence" value="ECO:0007669"/>
    <property type="project" value="UniProtKB-SubCell"/>
</dbReference>
<keyword evidence="6 11" id="KW-0472">Membrane</keyword>
<dbReference type="EMBL" id="CADEPI010000028">
    <property type="protein sequence ID" value="CAB3367106.1"/>
    <property type="molecule type" value="Genomic_DNA"/>
</dbReference>
<dbReference type="PRINTS" id="PR01012">
    <property type="entry name" value="NRPEPTIDEYR"/>
</dbReference>
<evidence type="ECO:0000256" key="8">
    <source>
        <dbReference type="ARBA" id="ARBA00023224"/>
    </source>
</evidence>
<evidence type="ECO:0000256" key="1">
    <source>
        <dbReference type="ARBA" id="ARBA00004141"/>
    </source>
</evidence>
<keyword evidence="7 9" id="KW-0675">Receptor</keyword>
<dbReference type="OrthoDB" id="9046662at2759"/>
<evidence type="ECO:0000313" key="13">
    <source>
        <dbReference type="EMBL" id="CAB3367106.1"/>
    </source>
</evidence>
<dbReference type="Gene3D" id="1.20.1070.10">
    <property type="entry name" value="Rhodopsin 7-helix transmembrane proteins"/>
    <property type="match status" value="1"/>
</dbReference>
<feature type="transmembrane region" description="Helical" evidence="11">
    <location>
        <begin position="162"/>
        <end position="181"/>
    </location>
</feature>
<keyword evidence="4 11" id="KW-1133">Transmembrane helix</keyword>
<evidence type="ECO:0000256" key="5">
    <source>
        <dbReference type="ARBA" id="ARBA00023040"/>
    </source>
</evidence>
<evidence type="ECO:0000259" key="12">
    <source>
        <dbReference type="PROSITE" id="PS50262"/>
    </source>
</evidence>
<dbReference type="PRINTS" id="PR00237">
    <property type="entry name" value="GPCRRHODOPSN"/>
</dbReference>
<keyword evidence="5 9" id="KW-0297">G-protein coupled receptor</keyword>
<accession>A0A8S1CCJ8</accession>
<evidence type="ECO:0000256" key="10">
    <source>
        <dbReference type="SAM" id="MobiDB-lite"/>
    </source>
</evidence>
<proteinExistence type="inferred from homology"/>
<evidence type="ECO:0000256" key="2">
    <source>
        <dbReference type="ARBA" id="ARBA00010663"/>
    </source>
</evidence>
<dbReference type="InterPro" id="IPR000611">
    <property type="entry name" value="NPY_rcpt"/>
</dbReference>
<evidence type="ECO:0000256" key="7">
    <source>
        <dbReference type="ARBA" id="ARBA00023170"/>
    </source>
</evidence>
<dbReference type="InterPro" id="IPR017452">
    <property type="entry name" value="GPCR_Rhodpsn_7TM"/>
</dbReference>
<evidence type="ECO:0000256" key="11">
    <source>
        <dbReference type="SAM" id="Phobius"/>
    </source>
</evidence>
<dbReference type="InterPro" id="IPR000276">
    <property type="entry name" value="GPCR_Rhodpsn"/>
</dbReference>
<dbReference type="PROSITE" id="PS50262">
    <property type="entry name" value="G_PROTEIN_RECEP_F1_2"/>
    <property type="match status" value="1"/>
</dbReference>
<evidence type="ECO:0000256" key="9">
    <source>
        <dbReference type="RuleBase" id="RU000688"/>
    </source>
</evidence>
<feature type="domain" description="G-protein coupled receptors family 1 profile" evidence="12">
    <location>
        <begin position="97"/>
        <end position="378"/>
    </location>
</feature>
<keyword evidence="14" id="KW-1185">Reference proteome</keyword>
<reference evidence="13 14" key="1">
    <citation type="submission" date="2020-04" db="EMBL/GenBank/DDBJ databases">
        <authorList>
            <person name="Alioto T."/>
            <person name="Alioto T."/>
            <person name="Gomez Garrido J."/>
        </authorList>
    </citation>
    <scope>NUCLEOTIDE SEQUENCE [LARGE SCALE GENOMIC DNA]</scope>
</reference>
<comment type="subcellular location">
    <subcellularLocation>
        <location evidence="1">Membrane</location>
        <topology evidence="1">Multi-pass membrane protein</topology>
    </subcellularLocation>
</comment>
<evidence type="ECO:0000313" key="14">
    <source>
        <dbReference type="Proteomes" id="UP000494165"/>
    </source>
</evidence>
<name>A0A8S1CCJ8_9INSE</name>
<gene>
    <name evidence="13" type="ORF">CLODIP_2_CD07499</name>
</gene>
<feature type="transmembrane region" description="Helical" evidence="11">
    <location>
        <begin position="254"/>
        <end position="273"/>
    </location>
</feature>
<evidence type="ECO:0000256" key="6">
    <source>
        <dbReference type="ARBA" id="ARBA00023136"/>
    </source>
</evidence>
<dbReference type="GO" id="GO:0004983">
    <property type="term" value="F:neuropeptide Y receptor activity"/>
    <property type="evidence" value="ECO:0007669"/>
    <property type="project" value="InterPro"/>
</dbReference>
<evidence type="ECO:0000256" key="4">
    <source>
        <dbReference type="ARBA" id="ARBA00022989"/>
    </source>
</evidence>
<dbReference type="Proteomes" id="UP000494165">
    <property type="component" value="Unassembled WGS sequence"/>
</dbReference>
<feature type="transmembrane region" description="Helical" evidence="11">
    <location>
        <begin position="320"/>
        <end position="344"/>
    </location>
</feature>
<dbReference type="CDD" id="cd15203">
    <property type="entry name" value="7tmA_NPYR-like"/>
    <property type="match status" value="1"/>
</dbReference>
<dbReference type="SUPFAM" id="SSF81321">
    <property type="entry name" value="Family A G protein-coupled receptor-like"/>
    <property type="match status" value="1"/>
</dbReference>
<feature type="transmembrane region" description="Helical" evidence="11">
    <location>
        <begin position="202"/>
        <end position="223"/>
    </location>
</feature>
<dbReference type="AlphaFoldDB" id="A0A8S1CCJ8"/>
<comment type="caution">
    <text evidence="13">The sequence shown here is derived from an EMBL/GenBank/DDBJ whole genome shotgun (WGS) entry which is preliminary data.</text>
</comment>
<sequence>MAKSLQCTVEELNHLKSSIAYMKKKYNMDPSLSDVNLSSCNSTLQDQGLEFDMFNFSIAEVCSILKAQQQDNSHMSPVAESIFMVVYAVLIMTGLATNVAVIFAIARRSKIQTPRNLYIINLTVSDISLCLVCMPFTLVNLISKQWTMGETLCKLVPTLQGANIMVSTTTISTIAIDRYINIVRHTPLHAGAVIDRSQKRRVVFSLAFVWILSLVSVLPFIFYQKVVDFKVVDSLVLYKICIEVWPSVMLKRAYFGYILLMMYFIPIVVLSVVHTSIAKFLQKHATWQNVVQEAGSSTDAQKVVSGRVSREMVRNRKTTTILFVIAQALFAVSWLPHYILSIIVEVKPLFFPTEKLYIATAICHAIAMSTAITNPIVYGWMNTNIRRELIAMLPSALIRCCCKKLSNDRKQRSGADLILRSGQEVRPSSMNPFGENTSEIEQRIVVHGSSKEDRPTMLMVPRGPLTSSATRATASTQLVSDL</sequence>
<dbReference type="PROSITE" id="PS00237">
    <property type="entry name" value="G_PROTEIN_RECEP_F1_1"/>
    <property type="match status" value="1"/>
</dbReference>
<feature type="region of interest" description="Disordered" evidence="10">
    <location>
        <begin position="455"/>
        <end position="482"/>
    </location>
</feature>